<keyword evidence="1" id="KW-1133">Transmembrane helix</keyword>
<dbReference type="Proteomes" id="UP000183569">
    <property type="component" value="Unassembled WGS sequence"/>
</dbReference>
<accession>A0A1G4YW06</accession>
<dbReference type="RefSeq" id="WP_017459366.1">
    <property type="nucleotide sequence ID" value="NZ_FMUI01000012.1"/>
</dbReference>
<evidence type="ECO:0000313" key="3">
    <source>
        <dbReference type="Proteomes" id="UP000183569"/>
    </source>
</evidence>
<dbReference type="EMBL" id="FMUI01000012">
    <property type="protein sequence ID" value="SCX57561.1"/>
    <property type="molecule type" value="Genomic_DNA"/>
</dbReference>
<organism evidence="2 3">
    <name type="scientific">Kosakonia sacchari</name>
    <dbReference type="NCBI Taxonomy" id="1158459"/>
    <lineage>
        <taxon>Bacteria</taxon>
        <taxon>Pseudomonadati</taxon>
        <taxon>Pseudomonadota</taxon>
        <taxon>Gammaproteobacteria</taxon>
        <taxon>Enterobacterales</taxon>
        <taxon>Enterobacteriaceae</taxon>
        <taxon>Kosakonia</taxon>
    </lineage>
</organism>
<dbReference type="AlphaFoldDB" id="A0A1G4YW06"/>
<proteinExistence type="predicted"/>
<feature type="transmembrane region" description="Helical" evidence="1">
    <location>
        <begin position="28"/>
        <end position="46"/>
    </location>
</feature>
<feature type="transmembrane region" description="Helical" evidence="1">
    <location>
        <begin position="128"/>
        <end position="146"/>
    </location>
</feature>
<keyword evidence="1" id="KW-0812">Transmembrane</keyword>
<evidence type="ECO:0000313" key="2">
    <source>
        <dbReference type="EMBL" id="SCX57561.1"/>
    </source>
</evidence>
<dbReference type="GeneID" id="23843836"/>
<name>A0A1G4YW06_9ENTR</name>
<reference evidence="2 3" key="1">
    <citation type="submission" date="2016-10" db="EMBL/GenBank/DDBJ databases">
        <authorList>
            <person name="Varghese N."/>
            <person name="Submissions S."/>
        </authorList>
    </citation>
    <scope>NUCLEOTIDE SEQUENCE [LARGE SCALE GENOMIC DNA]</scope>
    <source>
        <strain evidence="2 3">CGMCC 1.12102</strain>
    </source>
</reference>
<keyword evidence="1" id="KW-0472">Membrane</keyword>
<gene>
    <name evidence="2" type="ORF">SAMN02927897_03519</name>
</gene>
<feature type="transmembrane region" description="Helical" evidence="1">
    <location>
        <begin position="186"/>
        <end position="208"/>
    </location>
</feature>
<sequence>MADHDLLIEQLGRSIEPVKRPFQPGWRALSWVALALPCGVIAGFILNRTLTDWSQPGAWWALMQLLLTFIAGTLAVRNAFLLSIAGRNALGWKWFTPLAALWLAGTFSNLHLHRVLPVSTAVEGPNCYLFMVTVSVPMALIVIAYLRRTRTLFPARSLAAAGAGVACMALTLLALCHPTHISLADLMLHIAAFSTIVLATIALGYKWVSLP</sequence>
<feature type="transmembrane region" description="Helical" evidence="1">
    <location>
        <begin position="58"/>
        <end position="82"/>
    </location>
</feature>
<protein>
    <recommendedName>
        <fullName evidence="4">DUF1109 domain-containing protein</fullName>
    </recommendedName>
</protein>
<evidence type="ECO:0000256" key="1">
    <source>
        <dbReference type="SAM" id="Phobius"/>
    </source>
</evidence>
<comment type="caution">
    <text evidence="2">The sequence shown here is derived from an EMBL/GenBank/DDBJ whole genome shotgun (WGS) entry which is preliminary data.</text>
</comment>
<feature type="transmembrane region" description="Helical" evidence="1">
    <location>
        <begin position="94"/>
        <end position="116"/>
    </location>
</feature>
<feature type="transmembrane region" description="Helical" evidence="1">
    <location>
        <begin position="158"/>
        <end position="180"/>
    </location>
</feature>
<evidence type="ECO:0008006" key="4">
    <source>
        <dbReference type="Google" id="ProtNLM"/>
    </source>
</evidence>